<dbReference type="VEuPathDB" id="MicrosporidiaDB:CWI36_0946p0020"/>
<protein>
    <submittedName>
        <fullName evidence="1">Uncharacterized protein</fullName>
    </submittedName>
</protein>
<dbReference type="EMBL" id="PITI01000946">
    <property type="protein sequence ID" value="TBU03308.1"/>
    <property type="molecule type" value="Genomic_DNA"/>
</dbReference>
<evidence type="ECO:0000313" key="2">
    <source>
        <dbReference type="Proteomes" id="UP000291404"/>
    </source>
</evidence>
<evidence type="ECO:0000313" key="1">
    <source>
        <dbReference type="EMBL" id="TBU03308.1"/>
    </source>
</evidence>
<organism evidence="1 2">
    <name type="scientific">Hamiltosporidium magnivora</name>
    <dbReference type="NCBI Taxonomy" id="148818"/>
    <lineage>
        <taxon>Eukaryota</taxon>
        <taxon>Fungi</taxon>
        <taxon>Fungi incertae sedis</taxon>
        <taxon>Microsporidia</taxon>
        <taxon>Dubosqiidae</taxon>
        <taxon>Hamiltosporidium</taxon>
    </lineage>
</organism>
<keyword evidence="2" id="KW-1185">Reference proteome</keyword>
<dbReference type="AlphaFoldDB" id="A0A4Q9L6R1"/>
<accession>A0A4Q9L6R1</accession>
<reference evidence="1 2" key="1">
    <citation type="submission" date="2017-12" db="EMBL/GenBank/DDBJ databases">
        <authorList>
            <person name="Pombert J.-F."/>
            <person name="Haag K.L."/>
            <person name="Ebert D."/>
        </authorList>
    </citation>
    <scope>NUCLEOTIDE SEQUENCE [LARGE SCALE GENOMIC DNA]</scope>
    <source>
        <strain evidence="1">BE-OM-2</strain>
    </source>
</reference>
<name>A0A4Q9L6R1_9MICR</name>
<gene>
    <name evidence="1" type="ORF">CWI36_0946p0020</name>
</gene>
<sequence length="477" mass="57112">MNVSCKDDTFAQNSKNILEKIIKWNIFIFENTINEIKKAQKIDRIYFLNIDIDFLKLCNLSPEFSNNLIKNYKEASHLIKNQIIISIKNQIYPLNLHLDFLIDLSKFFKIRLIPRNLPYLICLKNIRNFYLLAKNALNISNNKEIYGFKARIISFDQIKSIHSRIFKCSNLKYKCDSYCIKIKNDLYVSINNRIKKISNDENIVCSLCKSKFQEDHAWVSYKEKYFYYLINDNLIIKGFSTFKLQENFYYIFGLISRKYNGYPFLNILNFHCISSTEINERIKSNDFFEELSKRVFKNVSCFENAKKLMLILGFFNFKSSKIIIYCDDILSMERLCKMVFSFFKWEIPVIFEIINAFNDSSFVIIQKYKKKRNKLLNFDSFYIQNKKIIFDYSYEKNDIRRVFLKTFNSNFGDLLEENQDIFLRLRRHFKNKVKPSKILELMNDLLISIQFLSQKEIIKKEDLILIGDLIEDTFLPN</sequence>
<dbReference type="VEuPathDB" id="MicrosporidiaDB:CWI39_2579p0010"/>
<comment type="caution">
    <text evidence="1">The sequence shown here is derived from an EMBL/GenBank/DDBJ whole genome shotgun (WGS) entry which is preliminary data.</text>
</comment>
<dbReference type="Proteomes" id="UP000291404">
    <property type="component" value="Unassembled WGS sequence"/>
</dbReference>
<proteinExistence type="predicted"/>